<evidence type="ECO:0000313" key="2">
    <source>
        <dbReference type="EMBL" id="KAK4746071.1"/>
    </source>
</evidence>
<feature type="transmembrane region" description="Helical" evidence="1">
    <location>
        <begin position="23"/>
        <end position="41"/>
    </location>
</feature>
<keyword evidence="1" id="KW-1133">Transmembrane helix</keyword>
<proteinExistence type="predicted"/>
<comment type="caution">
    <text evidence="2">The sequence shown here is derived from an EMBL/GenBank/DDBJ whole genome shotgun (WGS) entry which is preliminary data.</text>
</comment>
<gene>
    <name evidence="2" type="ORF">SAY87_012383</name>
</gene>
<protein>
    <submittedName>
        <fullName evidence="2">Uncharacterized protein</fullName>
    </submittedName>
</protein>
<name>A0AAN7GKU5_9MYRT</name>
<dbReference type="AlphaFoldDB" id="A0AAN7GKU5"/>
<reference evidence="2 3" key="1">
    <citation type="journal article" date="2023" name="Hortic Res">
        <title>Pangenome of water caltrop reveals structural variations and asymmetric subgenome divergence after allopolyploidization.</title>
        <authorList>
            <person name="Zhang X."/>
            <person name="Chen Y."/>
            <person name="Wang L."/>
            <person name="Yuan Y."/>
            <person name="Fang M."/>
            <person name="Shi L."/>
            <person name="Lu R."/>
            <person name="Comes H.P."/>
            <person name="Ma Y."/>
            <person name="Chen Y."/>
            <person name="Huang G."/>
            <person name="Zhou Y."/>
            <person name="Zheng Z."/>
            <person name="Qiu Y."/>
        </authorList>
    </citation>
    <scope>NUCLEOTIDE SEQUENCE [LARGE SCALE GENOMIC DNA]</scope>
    <source>
        <tissue evidence="2">Roots</tissue>
    </source>
</reference>
<sequence>MGLNIRNAAMGMAKRVAVTPLRALYNLCFFFLAVILARVGLLRVRPLGRREGETLEEPPTPNDLYVLVMDGGAPSLVHVRVLTSLFKNRVPVVEFGEELRYPPPSTVSLTTIPFRRRRERDYRRTKMRGAS</sequence>
<keyword evidence="3" id="KW-1185">Reference proteome</keyword>
<dbReference type="Proteomes" id="UP001345219">
    <property type="component" value="Chromosome 10"/>
</dbReference>
<evidence type="ECO:0000256" key="1">
    <source>
        <dbReference type="SAM" id="Phobius"/>
    </source>
</evidence>
<organism evidence="2 3">
    <name type="scientific">Trapa incisa</name>
    <dbReference type="NCBI Taxonomy" id="236973"/>
    <lineage>
        <taxon>Eukaryota</taxon>
        <taxon>Viridiplantae</taxon>
        <taxon>Streptophyta</taxon>
        <taxon>Embryophyta</taxon>
        <taxon>Tracheophyta</taxon>
        <taxon>Spermatophyta</taxon>
        <taxon>Magnoliopsida</taxon>
        <taxon>eudicotyledons</taxon>
        <taxon>Gunneridae</taxon>
        <taxon>Pentapetalae</taxon>
        <taxon>rosids</taxon>
        <taxon>malvids</taxon>
        <taxon>Myrtales</taxon>
        <taxon>Lythraceae</taxon>
        <taxon>Trapa</taxon>
    </lineage>
</organism>
<evidence type="ECO:0000313" key="3">
    <source>
        <dbReference type="Proteomes" id="UP001345219"/>
    </source>
</evidence>
<dbReference type="EMBL" id="JAXIOK010000021">
    <property type="protein sequence ID" value="KAK4746071.1"/>
    <property type="molecule type" value="Genomic_DNA"/>
</dbReference>
<accession>A0AAN7GKU5</accession>
<keyword evidence="1" id="KW-0812">Transmembrane</keyword>
<keyword evidence="1" id="KW-0472">Membrane</keyword>